<evidence type="ECO:0000256" key="8">
    <source>
        <dbReference type="RuleBase" id="RU364068"/>
    </source>
</evidence>
<comment type="catalytic activity">
    <reaction evidence="1 8">
        <text>a myo-inositol phosphate + H2O = myo-inositol + phosphate</text>
        <dbReference type="Rhea" id="RHEA:24056"/>
        <dbReference type="ChEBI" id="CHEBI:15377"/>
        <dbReference type="ChEBI" id="CHEBI:17268"/>
        <dbReference type="ChEBI" id="CHEBI:43474"/>
        <dbReference type="ChEBI" id="CHEBI:84139"/>
        <dbReference type="EC" id="3.1.3.25"/>
    </reaction>
</comment>
<dbReference type="PRINTS" id="PR01959">
    <property type="entry name" value="SBIMPHPHTASE"/>
</dbReference>
<dbReference type="GO" id="GO:0046872">
    <property type="term" value="F:metal ion binding"/>
    <property type="evidence" value="ECO:0007669"/>
    <property type="project" value="UniProtKB-KW"/>
</dbReference>
<keyword evidence="5 8" id="KW-0378">Hydrolase</keyword>
<dbReference type="PRINTS" id="PR00377">
    <property type="entry name" value="IMPHPHTASES"/>
</dbReference>
<accession>A0A1I3Z5E3</accession>
<evidence type="ECO:0000256" key="2">
    <source>
        <dbReference type="ARBA" id="ARBA00001946"/>
    </source>
</evidence>
<dbReference type="EC" id="3.1.3.25" evidence="8"/>
<dbReference type="AlphaFoldDB" id="A0A1I3Z5E3"/>
<keyword evidence="4 7" id="KW-0479">Metal-binding</keyword>
<dbReference type="Pfam" id="PF00459">
    <property type="entry name" value="Inositol_P"/>
    <property type="match status" value="1"/>
</dbReference>
<dbReference type="GO" id="GO:0006020">
    <property type="term" value="P:inositol metabolic process"/>
    <property type="evidence" value="ECO:0007669"/>
    <property type="project" value="TreeGrafter"/>
</dbReference>
<dbReference type="PROSITE" id="PS00629">
    <property type="entry name" value="IMP_1"/>
    <property type="match status" value="1"/>
</dbReference>
<feature type="binding site" evidence="7">
    <location>
        <position position="66"/>
    </location>
    <ligand>
        <name>Mg(2+)</name>
        <dbReference type="ChEBI" id="CHEBI:18420"/>
        <label>1</label>
        <note>catalytic</note>
    </ligand>
</feature>
<reference evidence="10" key="1">
    <citation type="submission" date="2016-10" db="EMBL/GenBank/DDBJ databases">
        <authorList>
            <person name="Varghese N."/>
            <person name="Submissions S."/>
        </authorList>
    </citation>
    <scope>NUCLEOTIDE SEQUENCE [LARGE SCALE GENOMIC DNA]</scope>
    <source>
        <strain evidence="10">DSM 5918</strain>
    </source>
</reference>
<dbReference type="InterPro" id="IPR033942">
    <property type="entry name" value="IMPase"/>
</dbReference>
<name>A0A1I3Z5E3_9BACT</name>
<evidence type="ECO:0000313" key="9">
    <source>
        <dbReference type="EMBL" id="SFK39344.1"/>
    </source>
</evidence>
<dbReference type="InterPro" id="IPR000760">
    <property type="entry name" value="Inositol_monophosphatase-like"/>
</dbReference>
<dbReference type="STRING" id="52560.SAMN04488082_12266"/>
<dbReference type="GO" id="GO:0046854">
    <property type="term" value="P:phosphatidylinositol phosphate biosynthetic process"/>
    <property type="evidence" value="ECO:0007669"/>
    <property type="project" value="InterPro"/>
</dbReference>
<dbReference type="InterPro" id="IPR020583">
    <property type="entry name" value="Inositol_monoP_metal-BS"/>
</dbReference>
<sequence>MDKQLVDGFLACVRQAGGVVRAQWSDAKEITFKGRIDLVTQTDLAVEKLLLEGLPALLPGSTVLAEESHESLAPGALTWIVDPVDGTTNYAHGLPIVAVSVALWKDGRVEMGAVYVPMLEELFWAVRGQGAFLNGTRIGVSREASMQNSLIATGFPYSFYTEVDQICLRLQRVLLASQGIRRLGSAAVDLAYTACGRFEGYYETGLKPWDTAAGWLLVEEAGGKVGGLEGAYGLGGHMIVATNGLVHEDLLALLRLEDAAERAL</sequence>
<dbReference type="CDD" id="cd01639">
    <property type="entry name" value="IMPase"/>
    <property type="match status" value="1"/>
</dbReference>
<evidence type="ECO:0000256" key="6">
    <source>
        <dbReference type="ARBA" id="ARBA00022842"/>
    </source>
</evidence>
<dbReference type="PANTHER" id="PTHR20854:SF4">
    <property type="entry name" value="INOSITOL-1-MONOPHOSPHATASE-RELATED"/>
    <property type="match status" value="1"/>
</dbReference>
<evidence type="ECO:0000256" key="1">
    <source>
        <dbReference type="ARBA" id="ARBA00001033"/>
    </source>
</evidence>
<evidence type="ECO:0000313" key="10">
    <source>
        <dbReference type="Proteomes" id="UP000198635"/>
    </source>
</evidence>
<dbReference type="SUPFAM" id="SSF56655">
    <property type="entry name" value="Carbohydrate phosphatase"/>
    <property type="match status" value="1"/>
</dbReference>
<feature type="binding site" evidence="7">
    <location>
        <position position="82"/>
    </location>
    <ligand>
        <name>Mg(2+)</name>
        <dbReference type="ChEBI" id="CHEBI:18420"/>
        <label>1</label>
        <note>catalytic</note>
    </ligand>
</feature>
<evidence type="ECO:0000256" key="7">
    <source>
        <dbReference type="PIRSR" id="PIRSR600760-2"/>
    </source>
</evidence>
<dbReference type="Proteomes" id="UP000198635">
    <property type="component" value="Unassembled WGS sequence"/>
</dbReference>
<keyword evidence="10" id="KW-1185">Reference proteome</keyword>
<dbReference type="Gene3D" id="3.40.190.80">
    <property type="match status" value="1"/>
</dbReference>
<dbReference type="GO" id="GO:0007165">
    <property type="term" value="P:signal transduction"/>
    <property type="evidence" value="ECO:0007669"/>
    <property type="project" value="TreeGrafter"/>
</dbReference>
<dbReference type="PANTHER" id="PTHR20854">
    <property type="entry name" value="INOSITOL MONOPHOSPHATASE"/>
    <property type="match status" value="1"/>
</dbReference>
<comment type="similarity">
    <text evidence="3 8">Belongs to the inositol monophosphatase superfamily.</text>
</comment>
<dbReference type="RefSeq" id="WP_092378644.1">
    <property type="nucleotide sequence ID" value="NZ_FORX01000022.1"/>
</dbReference>
<gene>
    <name evidence="9" type="ORF">SAMN04488082_12266</name>
</gene>
<evidence type="ECO:0000256" key="5">
    <source>
        <dbReference type="ARBA" id="ARBA00022801"/>
    </source>
</evidence>
<organism evidence="9 10">
    <name type="scientific">Desulfomicrobium apsheronum</name>
    <dbReference type="NCBI Taxonomy" id="52560"/>
    <lineage>
        <taxon>Bacteria</taxon>
        <taxon>Pseudomonadati</taxon>
        <taxon>Thermodesulfobacteriota</taxon>
        <taxon>Desulfovibrionia</taxon>
        <taxon>Desulfovibrionales</taxon>
        <taxon>Desulfomicrobiaceae</taxon>
        <taxon>Desulfomicrobium</taxon>
    </lineage>
</organism>
<dbReference type="PROSITE" id="PS00630">
    <property type="entry name" value="IMP_2"/>
    <property type="match status" value="1"/>
</dbReference>
<feature type="binding site" evidence="7">
    <location>
        <position position="85"/>
    </location>
    <ligand>
        <name>Mg(2+)</name>
        <dbReference type="ChEBI" id="CHEBI:18420"/>
        <label>1</label>
        <note>catalytic</note>
    </ligand>
</feature>
<comment type="cofactor">
    <cofactor evidence="2 7 8">
        <name>Mg(2+)</name>
        <dbReference type="ChEBI" id="CHEBI:18420"/>
    </cofactor>
</comment>
<proteinExistence type="inferred from homology"/>
<dbReference type="EMBL" id="FORX01000022">
    <property type="protein sequence ID" value="SFK39344.1"/>
    <property type="molecule type" value="Genomic_DNA"/>
</dbReference>
<dbReference type="FunFam" id="3.30.540.10:FF:000003">
    <property type="entry name" value="Inositol-1-monophosphatase"/>
    <property type="match status" value="1"/>
</dbReference>
<dbReference type="Gene3D" id="3.30.540.10">
    <property type="entry name" value="Fructose-1,6-Bisphosphatase, subunit A, domain 1"/>
    <property type="match status" value="1"/>
</dbReference>
<protein>
    <recommendedName>
        <fullName evidence="8">Inositol-1-monophosphatase</fullName>
        <ecNumber evidence="8">3.1.3.25</ecNumber>
    </recommendedName>
</protein>
<dbReference type="OrthoDB" id="9785695at2"/>
<dbReference type="GO" id="GO:0008934">
    <property type="term" value="F:inositol monophosphate 1-phosphatase activity"/>
    <property type="evidence" value="ECO:0007669"/>
    <property type="project" value="InterPro"/>
</dbReference>
<dbReference type="InterPro" id="IPR022337">
    <property type="entry name" value="Inositol_monophosphatase_SuhB"/>
</dbReference>
<feature type="binding site" evidence="7">
    <location>
        <position position="210"/>
    </location>
    <ligand>
        <name>Mg(2+)</name>
        <dbReference type="ChEBI" id="CHEBI:18420"/>
        <label>1</label>
        <note>catalytic</note>
    </ligand>
</feature>
<evidence type="ECO:0000256" key="3">
    <source>
        <dbReference type="ARBA" id="ARBA00009759"/>
    </source>
</evidence>
<keyword evidence="6 7" id="KW-0460">Magnesium</keyword>
<evidence type="ECO:0000256" key="4">
    <source>
        <dbReference type="ARBA" id="ARBA00022723"/>
    </source>
</evidence>
<dbReference type="InterPro" id="IPR020550">
    <property type="entry name" value="Inositol_monophosphatase_CS"/>
</dbReference>